<proteinExistence type="inferred from homology"/>
<evidence type="ECO:0000256" key="7">
    <source>
        <dbReference type="SAM" id="MobiDB-lite"/>
    </source>
</evidence>
<keyword evidence="3 6" id="KW-0378">Hydrolase</keyword>
<dbReference type="InterPro" id="IPR029058">
    <property type="entry name" value="AB_hydrolase_fold"/>
</dbReference>
<dbReference type="InterPro" id="IPR023302">
    <property type="entry name" value="Pept_S9A_N"/>
</dbReference>
<evidence type="ECO:0000256" key="2">
    <source>
        <dbReference type="ARBA" id="ARBA00022670"/>
    </source>
</evidence>
<evidence type="ECO:0000259" key="8">
    <source>
        <dbReference type="Pfam" id="PF00326"/>
    </source>
</evidence>
<feature type="region of interest" description="Disordered" evidence="7">
    <location>
        <begin position="353"/>
        <end position="393"/>
    </location>
</feature>
<feature type="domain" description="Peptidase S9 prolyl oligopeptidase catalytic" evidence="8">
    <location>
        <begin position="632"/>
        <end position="866"/>
    </location>
</feature>
<evidence type="ECO:0000256" key="5">
    <source>
        <dbReference type="ARBA" id="ARBA00045448"/>
    </source>
</evidence>
<gene>
    <name evidence="10" type="ORF">BQ4739_LOCUS14038</name>
</gene>
<comment type="similarity">
    <text evidence="1 6">Belongs to the peptidase S9A family.</text>
</comment>
<dbReference type="SUPFAM" id="SSF53474">
    <property type="entry name" value="alpha/beta-Hydrolases"/>
    <property type="match status" value="1"/>
</dbReference>
<dbReference type="Pfam" id="PF00326">
    <property type="entry name" value="Peptidase_S9"/>
    <property type="match status" value="1"/>
</dbReference>
<feature type="compositionally biased region" description="Polar residues" evidence="7">
    <location>
        <begin position="365"/>
        <end position="381"/>
    </location>
</feature>
<evidence type="ECO:0000256" key="1">
    <source>
        <dbReference type="ARBA" id="ARBA00005228"/>
    </source>
</evidence>
<dbReference type="Gene3D" id="2.130.10.120">
    <property type="entry name" value="Prolyl oligopeptidase, N-terminal domain"/>
    <property type="match status" value="2"/>
</dbReference>
<dbReference type="EC" id="3.4.21.-" evidence="6"/>
<evidence type="ECO:0000313" key="11">
    <source>
        <dbReference type="Proteomes" id="UP000256970"/>
    </source>
</evidence>
<dbReference type="InterPro" id="IPR002470">
    <property type="entry name" value="Peptidase_S9A"/>
</dbReference>
<feature type="compositionally biased region" description="Low complexity" evidence="7">
    <location>
        <begin position="382"/>
        <end position="393"/>
    </location>
</feature>
<dbReference type="AlphaFoldDB" id="A0A383W815"/>
<keyword evidence="11" id="KW-1185">Reference proteome</keyword>
<evidence type="ECO:0000313" key="10">
    <source>
        <dbReference type="EMBL" id="SZX73785.1"/>
    </source>
</evidence>
<dbReference type="EMBL" id="FNXT01001197">
    <property type="protein sequence ID" value="SZX73785.1"/>
    <property type="molecule type" value="Genomic_DNA"/>
</dbReference>
<evidence type="ECO:0000256" key="3">
    <source>
        <dbReference type="ARBA" id="ARBA00022801"/>
    </source>
</evidence>
<evidence type="ECO:0000259" key="9">
    <source>
        <dbReference type="Pfam" id="PF02897"/>
    </source>
</evidence>
<dbReference type="Proteomes" id="UP000256970">
    <property type="component" value="Unassembled WGS sequence"/>
</dbReference>
<sequence>MQQQHRSLVAALKIFLAARKNFQCPLHGQQTRGLLSSLFKQQYSSEPPVYPRQPATFHLGHIQLTDDYGWLSAYDAARPYLQQEQRYFETITRQWSQQARQLLQDMQQHLAAVQLDDPPEQVGPFLYFSTSNPHGPDTILRRCTASGGQQVVLSAGIMQQDAAQASRLLGVEVLGGQLGGVKLSSDHRLLAYSLEVHSTQQQAAEQYCCVVRDIHAGRLLPGCVLPSASSFEWSADSSRLFYCQPDHLGRPSKVFSHAVCQVGQHQQQQQQQDELLFTESDPKHFVTLTRTKDWRYVLINSHAKLSSEVHLIDAGASSSSGCRPVCVQARRAGLEYFVEHWRGHLLLLTNHNSNNSSSSSSSSSDGTPATSELQCSQGSKFSPQSASSALDSPAAAAGSRHAAAMPGEPCDYCLMTLPAALAGTAGVNSWRLLLPAQPDAVVTDMDVFDSCVVLHELRSAQPGLRLLRLEQQQQQQQQQQQSVQLPELQVEQQQQVQLPGWAFAMRPGINQDYRSSRLRLYASSPAVPELPLELDLATGQLAQLQLGSNREQQQPQPPPPPPQQQQQRAAHVAADSAPGHQQLVCKRLWAAAPDGAAVPVTLLHSQGFQYDGSAPLLVEVYGAYGQVLEADFRAHRLALLQRGWAVALAHVRGGGEGGRRWHAAGRQLRKPNSVSDLLACLQLLLQLRVTSPGSIAGHAASAGGLTLAAAVNAALQLFAAVVLEAPFVDWAGSMCDEAAQHVLTEHEADEWGDAAQQPQVADMVARMCPYSNLQAGVPYPAMLVTAGLQDTRVPFWMPVKYVAKLRSLQAAAEASAAGRQQQQQQQVTQGRRPILLQIADDGGHFSIGQSGGAVEDIALQYAFLITATQHVTAQQAAAGR</sequence>
<feature type="region of interest" description="Disordered" evidence="7">
    <location>
        <begin position="548"/>
        <end position="576"/>
    </location>
</feature>
<dbReference type="SUPFAM" id="SSF50993">
    <property type="entry name" value="Peptidase/esterase 'gauge' domain"/>
    <property type="match status" value="1"/>
</dbReference>
<keyword evidence="2 6" id="KW-0645">Protease</keyword>
<evidence type="ECO:0000256" key="6">
    <source>
        <dbReference type="RuleBase" id="RU368024"/>
    </source>
</evidence>
<keyword evidence="4 6" id="KW-0720">Serine protease</keyword>
<dbReference type="PRINTS" id="PR00862">
    <property type="entry name" value="PROLIGOPTASE"/>
</dbReference>
<comment type="function">
    <text evidence="5">Serine peptidase whose precise substrate specificity remains unclear. Does not cleave peptides after a arginine or lysine residue. Regulates trans-Golgi network morphology and sorting by regulating the membrane binding of the AP-1 complex. May play a role in the regulation of synaptic vesicle exocytosis.</text>
</comment>
<dbReference type="PANTHER" id="PTHR11757">
    <property type="entry name" value="PROTEASE FAMILY S9A OLIGOPEPTIDASE"/>
    <property type="match status" value="1"/>
</dbReference>
<dbReference type="Pfam" id="PF02897">
    <property type="entry name" value="Peptidase_S9_N"/>
    <property type="match status" value="1"/>
</dbReference>
<reference evidence="10 11" key="1">
    <citation type="submission" date="2016-10" db="EMBL/GenBank/DDBJ databases">
        <authorList>
            <person name="Cai Z."/>
        </authorList>
    </citation>
    <scope>NUCLEOTIDE SEQUENCE [LARGE SCALE GENOMIC DNA]</scope>
</reference>
<protein>
    <recommendedName>
        <fullName evidence="6">Prolyl endopeptidase</fullName>
        <ecNumber evidence="6">3.4.21.-</ecNumber>
    </recommendedName>
</protein>
<feature type="domain" description="Peptidase S9A N-terminal" evidence="9">
    <location>
        <begin position="55"/>
        <end position="356"/>
    </location>
</feature>
<name>A0A383W815_TETOB</name>
<feature type="compositionally biased region" description="Low complexity" evidence="7">
    <location>
        <begin position="353"/>
        <end position="364"/>
    </location>
</feature>
<dbReference type="InterPro" id="IPR051543">
    <property type="entry name" value="Serine_Peptidase_S9A"/>
</dbReference>
<dbReference type="GO" id="GO:0004252">
    <property type="term" value="F:serine-type endopeptidase activity"/>
    <property type="evidence" value="ECO:0007669"/>
    <property type="project" value="UniProtKB-UniRule"/>
</dbReference>
<dbReference type="InterPro" id="IPR001375">
    <property type="entry name" value="Peptidase_S9_cat"/>
</dbReference>
<organism evidence="10 11">
    <name type="scientific">Tetradesmus obliquus</name>
    <name type="common">Green alga</name>
    <name type="synonym">Acutodesmus obliquus</name>
    <dbReference type="NCBI Taxonomy" id="3088"/>
    <lineage>
        <taxon>Eukaryota</taxon>
        <taxon>Viridiplantae</taxon>
        <taxon>Chlorophyta</taxon>
        <taxon>core chlorophytes</taxon>
        <taxon>Chlorophyceae</taxon>
        <taxon>CS clade</taxon>
        <taxon>Sphaeropleales</taxon>
        <taxon>Scenedesmaceae</taxon>
        <taxon>Tetradesmus</taxon>
    </lineage>
</organism>
<evidence type="ECO:0000256" key="4">
    <source>
        <dbReference type="ARBA" id="ARBA00022825"/>
    </source>
</evidence>
<dbReference type="PANTHER" id="PTHR11757:SF19">
    <property type="entry name" value="PROLYL ENDOPEPTIDASE-LIKE"/>
    <property type="match status" value="1"/>
</dbReference>
<dbReference type="Gene3D" id="3.40.50.1820">
    <property type="entry name" value="alpha/beta hydrolase"/>
    <property type="match status" value="1"/>
</dbReference>
<accession>A0A383W815</accession>
<dbReference type="GO" id="GO:0006508">
    <property type="term" value="P:proteolysis"/>
    <property type="evidence" value="ECO:0007669"/>
    <property type="project" value="UniProtKB-KW"/>
</dbReference>